<dbReference type="GO" id="GO:0005524">
    <property type="term" value="F:ATP binding"/>
    <property type="evidence" value="ECO:0007669"/>
    <property type="project" value="UniProtKB-KW"/>
</dbReference>
<dbReference type="eggNOG" id="ENOG502RK44">
    <property type="taxonomic scope" value="Eukaryota"/>
</dbReference>
<keyword evidence="7 8" id="KW-0472">Membrane</keyword>
<dbReference type="Proteomes" id="UP000005222">
    <property type="component" value="Chromosome N"/>
</dbReference>
<name>G8Y042_PICSO</name>
<evidence type="ECO:0000256" key="7">
    <source>
        <dbReference type="ARBA" id="ARBA00023136"/>
    </source>
</evidence>
<dbReference type="AlphaFoldDB" id="G8Y042"/>
<comment type="subunit">
    <text evidence="8">Subunit of the heterotrimeric GatFAB amidotransferase (AdT) complex, composed of A, B and F subunits.</text>
</comment>
<comment type="similarity">
    <text evidence="8">Belongs to the GatF family.</text>
</comment>
<dbReference type="GO" id="GO:0050567">
    <property type="term" value="F:glutaminyl-tRNA synthase (glutamine-hydrolyzing) activity"/>
    <property type="evidence" value="ECO:0007669"/>
    <property type="project" value="UniProtKB-UniRule"/>
</dbReference>
<keyword evidence="10" id="KW-1185">Reference proteome</keyword>
<dbReference type="InParanoid" id="G8Y042"/>
<keyword evidence="3 8" id="KW-0999">Mitochondrion inner membrane</keyword>
<keyword evidence="4 8" id="KW-0067">ATP-binding</keyword>
<evidence type="ECO:0000256" key="3">
    <source>
        <dbReference type="ARBA" id="ARBA00022792"/>
    </source>
</evidence>
<gene>
    <name evidence="9" type="primary">Piso0_005849</name>
    <name evidence="8" type="synonym">GTF1</name>
    <name evidence="9" type="ORF">GNLVRS01_PISO0N23927g</name>
</gene>
<dbReference type="OrthoDB" id="4024285at2759"/>
<evidence type="ECO:0000256" key="8">
    <source>
        <dbReference type="HAMAP-Rule" id="MF_03151"/>
    </source>
</evidence>
<accession>G8Y042</accession>
<organism evidence="9 10">
    <name type="scientific">Pichia sorbitophila (strain ATCC MYA-4447 / BCRC 22081 / CBS 7064 / NBRC 10061 / NRRL Y-12695)</name>
    <name type="common">Hybrid yeast</name>
    <dbReference type="NCBI Taxonomy" id="559304"/>
    <lineage>
        <taxon>Eukaryota</taxon>
        <taxon>Fungi</taxon>
        <taxon>Dikarya</taxon>
        <taxon>Ascomycota</taxon>
        <taxon>Saccharomycotina</taxon>
        <taxon>Pichiomycetes</taxon>
        <taxon>Debaryomycetaceae</taxon>
        <taxon>Millerozyma</taxon>
    </lineage>
</organism>
<dbReference type="GO" id="GO:0032543">
    <property type="term" value="P:mitochondrial translation"/>
    <property type="evidence" value="ECO:0007669"/>
    <property type="project" value="UniProtKB-UniRule"/>
</dbReference>
<evidence type="ECO:0000256" key="4">
    <source>
        <dbReference type="ARBA" id="ARBA00022840"/>
    </source>
</evidence>
<reference evidence="9 10" key="1">
    <citation type="journal article" date="2012" name="G3 (Bethesda)">
        <title>Pichia sorbitophila, an interspecies yeast hybrid reveals early steps of genome resolution following polyploidization.</title>
        <authorList>
            <person name="Leh Louis V."/>
            <person name="Despons L."/>
            <person name="Friedrich A."/>
            <person name="Martin T."/>
            <person name="Durrens P."/>
            <person name="Casaregola S."/>
            <person name="Neuveglise C."/>
            <person name="Fairhead C."/>
            <person name="Marck C."/>
            <person name="Cruz J.A."/>
            <person name="Straub M.L."/>
            <person name="Kugler V."/>
            <person name="Sacerdot C."/>
            <person name="Uzunov Z."/>
            <person name="Thierry A."/>
            <person name="Weiss S."/>
            <person name="Bleykasten C."/>
            <person name="De Montigny J."/>
            <person name="Jacques N."/>
            <person name="Jung P."/>
            <person name="Lemaire M."/>
            <person name="Mallet S."/>
            <person name="Morel G."/>
            <person name="Richard G.F."/>
            <person name="Sarkar A."/>
            <person name="Savel G."/>
            <person name="Schacherer J."/>
            <person name="Seret M.L."/>
            <person name="Talla E."/>
            <person name="Samson G."/>
            <person name="Jubin C."/>
            <person name="Poulain J."/>
            <person name="Vacherie B."/>
            <person name="Barbe V."/>
            <person name="Pelletier E."/>
            <person name="Sherman D.J."/>
            <person name="Westhof E."/>
            <person name="Weissenbach J."/>
            <person name="Baret P.V."/>
            <person name="Wincker P."/>
            <person name="Gaillardin C."/>
            <person name="Dujon B."/>
            <person name="Souciet J.L."/>
        </authorList>
    </citation>
    <scope>NUCLEOTIDE SEQUENCE [LARGE SCALE GENOMIC DNA]</scope>
    <source>
        <strain evidence="10">ATCC MYA-4447 / BCRC 22081 / CBS 7064 / NBRC 10061 / NRRL Y-12695</strain>
    </source>
</reference>
<keyword evidence="6 8" id="KW-0496">Mitochondrion</keyword>
<evidence type="ECO:0000313" key="10">
    <source>
        <dbReference type="Proteomes" id="UP000005222"/>
    </source>
</evidence>
<evidence type="ECO:0000256" key="6">
    <source>
        <dbReference type="ARBA" id="ARBA00023128"/>
    </source>
</evidence>
<evidence type="ECO:0000256" key="1">
    <source>
        <dbReference type="ARBA" id="ARBA00022598"/>
    </source>
</evidence>
<comment type="catalytic activity">
    <reaction evidence="8">
        <text>L-glutamyl-tRNA(Gln) + L-glutamine + ATP + H2O = L-glutaminyl-tRNA(Gln) + L-glutamate + ADP + phosphate + H(+)</text>
        <dbReference type="Rhea" id="RHEA:17521"/>
        <dbReference type="Rhea" id="RHEA-COMP:9681"/>
        <dbReference type="Rhea" id="RHEA-COMP:9684"/>
        <dbReference type="ChEBI" id="CHEBI:15377"/>
        <dbReference type="ChEBI" id="CHEBI:15378"/>
        <dbReference type="ChEBI" id="CHEBI:29985"/>
        <dbReference type="ChEBI" id="CHEBI:30616"/>
        <dbReference type="ChEBI" id="CHEBI:43474"/>
        <dbReference type="ChEBI" id="CHEBI:58359"/>
        <dbReference type="ChEBI" id="CHEBI:78520"/>
        <dbReference type="ChEBI" id="CHEBI:78521"/>
        <dbReference type="ChEBI" id="CHEBI:456216"/>
    </reaction>
</comment>
<comment type="subcellular location">
    <subcellularLocation>
        <location evidence="8">Mitochondrion inner membrane</location>
        <topology evidence="8">Peripheral membrane protein</topology>
        <orientation evidence="8">Matrix side</orientation>
    </subcellularLocation>
</comment>
<keyword evidence="5 8" id="KW-0648">Protein biosynthesis</keyword>
<evidence type="ECO:0000256" key="2">
    <source>
        <dbReference type="ARBA" id="ARBA00022741"/>
    </source>
</evidence>
<sequence>MIRICKAIRYQSCFHYSTKVGRTLASEKDLKSYLEKSTWKVADLVTHKQSDLNKINIDDNVIEKTLKCSGLEASSADPNSKQKLISSLKAQMCFVQHLYEDSEPSRSKDENKNNTIFRLIASDHKPEDPLTLEKLISDIEKLQSSVNASKGEEENSIDIETLNGKASYFTLEPKKTDTL</sequence>
<dbReference type="OMA" id="STWSINE"/>
<dbReference type="STRING" id="559304.G8Y042"/>
<dbReference type="GO" id="GO:0005743">
    <property type="term" value="C:mitochondrial inner membrane"/>
    <property type="evidence" value="ECO:0007669"/>
    <property type="project" value="UniProtKB-SubCell"/>
</dbReference>
<dbReference type="GO" id="GO:0030956">
    <property type="term" value="C:glutamyl-tRNA(Gln) amidotransferase complex"/>
    <property type="evidence" value="ECO:0007669"/>
    <property type="project" value="UniProtKB-UniRule"/>
</dbReference>
<evidence type="ECO:0000256" key="5">
    <source>
        <dbReference type="ARBA" id="ARBA00022917"/>
    </source>
</evidence>
<comment type="function">
    <text evidence="8">Allows the formation of correctly charged Gln-tRNA(Gln) through the transamidation of misacylated Glu-tRNA(Gln) in the mitochondria. The reaction takes place in the presence of glutamine and ATP through an activated gamma-phospho-Glu-tRNA(Gln). Required for proper protein synthesis within the mitochondrion.</text>
</comment>
<keyword evidence="1 8" id="KW-0436">Ligase</keyword>
<dbReference type="HAMAP" id="MF_03151">
    <property type="entry name" value="GatF"/>
    <property type="match status" value="1"/>
</dbReference>
<protein>
    <recommendedName>
        <fullName evidence="8">Glutamyl-tRNA(Gln) amidotransferase subunit F, mitochondrial</fullName>
        <shortName evidence="8">Glu-AdT subunit F</shortName>
        <ecNumber evidence="8">6.3.5.-</ecNumber>
    </recommendedName>
</protein>
<dbReference type="Pfam" id="PF20977">
    <property type="entry name" value="GatF"/>
    <property type="match status" value="1"/>
</dbReference>
<evidence type="ECO:0000313" key="9">
    <source>
        <dbReference type="EMBL" id="CCE87301.1"/>
    </source>
</evidence>
<dbReference type="GO" id="GO:0070681">
    <property type="term" value="P:glutaminyl-tRNAGln biosynthesis via transamidation"/>
    <property type="evidence" value="ECO:0007669"/>
    <property type="project" value="UniProtKB-UniRule"/>
</dbReference>
<dbReference type="InterPro" id="IPR027499">
    <property type="entry name" value="GatF"/>
</dbReference>
<dbReference type="EC" id="6.3.5.-" evidence="8"/>
<proteinExistence type="inferred from homology"/>
<keyword evidence="2 8" id="KW-0547">Nucleotide-binding</keyword>
<dbReference type="EMBL" id="FO082046">
    <property type="protein sequence ID" value="CCE87301.1"/>
    <property type="molecule type" value="Genomic_DNA"/>
</dbReference>
<dbReference type="HOGENOM" id="CLU_127195_0_0_1"/>